<name>A0ABQ6ZHQ9_9GAMM</name>
<evidence type="ECO:0000313" key="1">
    <source>
        <dbReference type="EMBL" id="KAF1725466.1"/>
    </source>
</evidence>
<evidence type="ECO:0008006" key="3">
    <source>
        <dbReference type="Google" id="ProtNLM"/>
    </source>
</evidence>
<dbReference type="PANTHER" id="PTHR36922">
    <property type="entry name" value="BLL2446 PROTEIN"/>
    <property type="match status" value="1"/>
</dbReference>
<proteinExistence type="predicted"/>
<sequence length="166" mass="18413">MYQASVPAFLRALRNLRHILEKGEAHAREHGEDAGALLQARLYEDMFPLVRQVQLATDTAKFGAARLAGVESPRFEDVETTFEALYARLDAVADYLRTFDEAALLGSETRAVTLSTRTRGDLQFDGRGYLLGFALPNLFFHVTTAYAILRHRGVPLGKLDYLGPAA</sequence>
<evidence type="ECO:0000313" key="2">
    <source>
        <dbReference type="Proteomes" id="UP000781710"/>
    </source>
</evidence>
<dbReference type="InterPro" id="IPR018531">
    <property type="entry name" value="DUF1993"/>
</dbReference>
<reference evidence="1 2" key="1">
    <citation type="submission" date="2017-10" db="EMBL/GenBank/DDBJ databases">
        <title>Whole genome sequencing of members of genus Pseudoxanthomonas.</title>
        <authorList>
            <person name="Kumar S."/>
            <person name="Bansal K."/>
            <person name="Kaur A."/>
            <person name="Patil P."/>
            <person name="Sharma S."/>
            <person name="Patil P.B."/>
        </authorList>
    </citation>
    <scope>NUCLEOTIDE SEQUENCE [LARGE SCALE GENOMIC DNA]</scope>
    <source>
        <strain evidence="1 2">DSM 17109</strain>
    </source>
</reference>
<dbReference type="SUPFAM" id="SSF109854">
    <property type="entry name" value="DinB/YfiT-like putative metalloenzymes"/>
    <property type="match status" value="1"/>
</dbReference>
<dbReference type="EMBL" id="PDWW01000009">
    <property type="protein sequence ID" value="KAF1725466.1"/>
    <property type="molecule type" value="Genomic_DNA"/>
</dbReference>
<keyword evidence="2" id="KW-1185">Reference proteome</keyword>
<comment type="caution">
    <text evidence="1">The sequence shown here is derived from an EMBL/GenBank/DDBJ whole genome shotgun (WGS) entry which is preliminary data.</text>
</comment>
<accession>A0ABQ6ZHQ9</accession>
<organism evidence="1 2">
    <name type="scientific">Pseudoxanthomonas japonensis</name>
    <dbReference type="NCBI Taxonomy" id="69284"/>
    <lineage>
        <taxon>Bacteria</taxon>
        <taxon>Pseudomonadati</taxon>
        <taxon>Pseudomonadota</taxon>
        <taxon>Gammaproteobacteria</taxon>
        <taxon>Lysobacterales</taxon>
        <taxon>Lysobacteraceae</taxon>
        <taxon>Pseudoxanthomonas</taxon>
    </lineage>
</organism>
<dbReference type="Gene3D" id="1.20.120.450">
    <property type="entry name" value="dinb family like domain"/>
    <property type="match status" value="1"/>
</dbReference>
<dbReference type="PANTHER" id="PTHR36922:SF1">
    <property type="entry name" value="DUF1993 DOMAIN-CONTAINING PROTEIN"/>
    <property type="match status" value="1"/>
</dbReference>
<gene>
    <name evidence="1" type="ORF">CSC78_08345</name>
</gene>
<protein>
    <recommendedName>
        <fullName evidence="3">DUF1993 domain-containing protein</fullName>
    </recommendedName>
</protein>
<dbReference type="Pfam" id="PF09351">
    <property type="entry name" value="DUF1993"/>
    <property type="match status" value="1"/>
</dbReference>
<dbReference type="Proteomes" id="UP000781710">
    <property type="component" value="Unassembled WGS sequence"/>
</dbReference>
<dbReference type="InterPro" id="IPR034660">
    <property type="entry name" value="DinB/YfiT-like"/>
</dbReference>